<gene>
    <name evidence="9" type="primary">LOC111594655</name>
</gene>
<dbReference type="Proteomes" id="UP000504633">
    <property type="component" value="Unplaced"/>
</dbReference>
<dbReference type="SUPFAM" id="SSF56235">
    <property type="entry name" value="N-terminal nucleophile aminohydrolases (Ntn hydrolases)"/>
    <property type="match status" value="1"/>
</dbReference>
<dbReference type="KEGG" id="dhe:111594655"/>
<evidence type="ECO:0000256" key="4">
    <source>
        <dbReference type="ARBA" id="ARBA00026071"/>
    </source>
</evidence>
<dbReference type="GO" id="GO:0019773">
    <property type="term" value="C:proteasome core complex, alpha-subunit complex"/>
    <property type="evidence" value="ECO:0007669"/>
    <property type="project" value="UniProtKB-UniRule"/>
</dbReference>
<dbReference type="GO" id="GO:0005634">
    <property type="term" value="C:nucleus"/>
    <property type="evidence" value="ECO:0007669"/>
    <property type="project" value="UniProtKB-SubCell"/>
</dbReference>
<comment type="function">
    <text evidence="1">The proteasome is a multicatalytic proteinase complex which is characterized by its ability to cleave peptides with Arg, Phe, Tyr, Leu, and Glu adjacent to the leaving group at neutral or slightly basic pH. The proteasome has an ATP-dependent proteolytic activity.</text>
</comment>
<dbReference type="AlphaFoldDB" id="A0A6J1LEI7"/>
<comment type="subunit">
    <text evidence="4">The 26S proteasome consists of a 20S proteasome core and two 19S regulatory subunits. The 20S proteasome core is composed of 28 subunits that are arranged in four stacked rings, resulting in a barrel-shaped structure. The two end rings are each formed by seven alpha subunits, and the two central rings are each formed by seven beta subunits. The catalytic chamber with the active sites is on the inside of the barrel.</text>
</comment>
<evidence type="ECO:0000256" key="2">
    <source>
        <dbReference type="ARBA" id="ARBA00022490"/>
    </source>
</evidence>
<keyword evidence="6" id="KW-0539">Nucleus</keyword>
<dbReference type="InterPro" id="IPR029055">
    <property type="entry name" value="Ntn_hydrolases_N"/>
</dbReference>
<evidence type="ECO:0000256" key="5">
    <source>
        <dbReference type="PROSITE-ProRule" id="PRU00808"/>
    </source>
</evidence>
<reference evidence="9" key="1">
    <citation type="submission" date="2025-08" db="UniProtKB">
        <authorList>
            <consortium name="RefSeq"/>
        </authorList>
    </citation>
    <scope>IDENTIFICATION</scope>
    <source>
        <strain evidence="9">15085-1641.00</strain>
        <tissue evidence="9">Whole body</tissue>
    </source>
</reference>
<dbReference type="InterPro" id="IPR001353">
    <property type="entry name" value="Proteasome_sua/b"/>
</dbReference>
<sequence length="251" mass="28132">MSRNFDEAVNIYSPNGHLMQVEYAEVAVRKGSTVVGLRTNECVVLGAEKRAIDMLQIERTSHRIKKIDEHIAMTFAGLTADARVLAGRAQMEAQSHRLNFHRPSSVEHITRFLAKLKQNYTQSFGRRPFGVACLVGGFDCDGKPHLFQTDPSGIYYEWLANTTGRMGQTANEYLQKNLKAICTTSDTISAMKHVVKALQMAASSDGSYFDMVVIKYKQPIEIVSTDKLNYLIEVIKQESIGNTTRRHFGPV</sequence>
<comment type="similarity">
    <text evidence="5 6">Belongs to the peptidase T1A family.</text>
</comment>
<protein>
    <recommendedName>
        <fullName evidence="6">Proteasome subunit alpha type</fullName>
    </recommendedName>
</protein>
<dbReference type="OMA" id="IDEHIAM"/>
<dbReference type="PROSITE" id="PS51475">
    <property type="entry name" value="PROTEASOME_ALPHA_2"/>
    <property type="match status" value="1"/>
</dbReference>
<keyword evidence="8" id="KW-1185">Reference proteome</keyword>
<dbReference type="FunFam" id="3.60.20.10:FF:000004">
    <property type="entry name" value="Proteasome subunit alpha type-4"/>
    <property type="match status" value="1"/>
</dbReference>
<dbReference type="Gene3D" id="3.60.20.10">
    <property type="entry name" value="Glutamine Phosphoribosylpyrophosphate, subunit 1, domain 1"/>
    <property type="match status" value="1"/>
</dbReference>
<evidence type="ECO:0000256" key="1">
    <source>
        <dbReference type="ARBA" id="ARBA00002000"/>
    </source>
</evidence>
<name>A0A6J1LEI7_DROHY</name>
<dbReference type="GO" id="GO:0006511">
    <property type="term" value="P:ubiquitin-dependent protein catabolic process"/>
    <property type="evidence" value="ECO:0007669"/>
    <property type="project" value="InterPro"/>
</dbReference>
<organism evidence="8 9">
    <name type="scientific">Drosophila hydei</name>
    <name type="common">Fruit fly</name>
    <dbReference type="NCBI Taxonomy" id="7224"/>
    <lineage>
        <taxon>Eukaryota</taxon>
        <taxon>Metazoa</taxon>
        <taxon>Ecdysozoa</taxon>
        <taxon>Arthropoda</taxon>
        <taxon>Hexapoda</taxon>
        <taxon>Insecta</taxon>
        <taxon>Pterygota</taxon>
        <taxon>Neoptera</taxon>
        <taxon>Endopterygota</taxon>
        <taxon>Diptera</taxon>
        <taxon>Brachycera</taxon>
        <taxon>Muscomorpha</taxon>
        <taxon>Ephydroidea</taxon>
        <taxon>Drosophilidae</taxon>
        <taxon>Drosophila</taxon>
    </lineage>
</organism>
<dbReference type="Pfam" id="PF10584">
    <property type="entry name" value="Proteasome_A_N"/>
    <property type="match status" value="1"/>
</dbReference>
<dbReference type="InterPro" id="IPR023332">
    <property type="entry name" value="Proteasome_alpha-type"/>
</dbReference>
<dbReference type="SMART" id="SM00948">
    <property type="entry name" value="Proteasome_A_N"/>
    <property type="match status" value="1"/>
</dbReference>
<feature type="domain" description="Proteasome alpha-type subunits" evidence="7">
    <location>
        <begin position="5"/>
        <end position="27"/>
    </location>
</feature>
<accession>A0A6J1LEI7</accession>
<keyword evidence="3 5" id="KW-0647">Proteasome</keyword>
<evidence type="ECO:0000313" key="9">
    <source>
        <dbReference type="RefSeq" id="XP_023163823.1"/>
    </source>
</evidence>
<dbReference type="RefSeq" id="XP_023163823.1">
    <property type="nucleotide sequence ID" value="XM_023308055.2"/>
</dbReference>
<comment type="subcellular location">
    <subcellularLocation>
        <location evidence="6">Cytoplasm</location>
    </subcellularLocation>
    <subcellularLocation>
        <location evidence="6">Nucleus</location>
    </subcellularLocation>
</comment>
<comment type="subunit">
    <text evidence="6">The 20S proteasome core is composed of 28 subunits that are arranged in four stacked rings, resulting in a barrel-shaped structure. The two end rings are each formed by seven alpha subunits, and the two central rings are each formed by seven beta subunits.</text>
</comment>
<dbReference type="Pfam" id="PF00227">
    <property type="entry name" value="Proteasome"/>
    <property type="match status" value="1"/>
</dbReference>
<evidence type="ECO:0000313" key="8">
    <source>
        <dbReference type="Proteomes" id="UP000504633"/>
    </source>
</evidence>
<dbReference type="InterPro" id="IPR050115">
    <property type="entry name" value="Proteasome_alpha"/>
</dbReference>
<dbReference type="PANTHER" id="PTHR11599">
    <property type="entry name" value="PROTEASOME SUBUNIT ALPHA/BETA"/>
    <property type="match status" value="1"/>
</dbReference>
<dbReference type="PROSITE" id="PS00388">
    <property type="entry name" value="PROTEASOME_ALPHA_1"/>
    <property type="match status" value="1"/>
</dbReference>
<evidence type="ECO:0000256" key="6">
    <source>
        <dbReference type="RuleBase" id="RU000551"/>
    </source>
</evidence>
<dbReference type="InterPro" id="IPR000426">
    <property type="entry name" value="Proteasome_asu_N"/>
</dbReference>
<dbReference type="GO" id="GO:0005737">
    <property type="term" value="C:cytoplasm"/>
    <property type="evidence" value="ECO:0007669"/>
    <property type="project" value="UniProtKB-SubCell"/>
</dbReference>
<evidence type="ECO:0000259" key="7">
    <source>
        <dbReference type="PROSITE" id="PS00388"/>
    </source>
</evidence>
<dbReference type="OrthoDB" id="7842707at2759"/>
<proteinExistence type="inferred from homology"/>
<keyword evidence="2 6" id="KW-0963">Cytoplasm</keyword>
<evidence type="ECO:0000256" key="3">
    <source>
        <dbReference type="ARBA" id="ARBA00022942"/>
    </source>
</evidence>
<dbReference type="GeneID" id="111594655"/>